<keyword evidence="2" id="KW-0680">Restriction system</keyword>
<evidence type="ECO:0000256" key="1">
    <source>
        <dbReference type="ARBA" id="ARBA00010923"/>
    </source>
</evidence>
<proteinExistence type="inferred from homology"/>
<comment type="similarity">
    <text evidence="1">Belongs to the type-I restriction system S methylase family.</text>
</comment>
<evidence type="ECO:0000313" key="6">
    <source>
        <dbReference type="EMBL" id="SEF99573.1"/>
    </source>
</evidence>
<evidence type="ECO:0000256" key="2">
    <source>
        <dbReference type="ARBA" id="ARBA00022747"/>
    </source>
</evidence>
<feature type="region of interest" description="Disordered" evidence="4">
    <location>
        <begin position="421"/>
        <end position="452"/>
    </location>
</feature>
<dbReference type="InterPro" id="IPR051212">
    <property type="entry name" value="Type-I_RE_S_subunit"/>
</dbReference>
<feature type="domain" description="Type I restriction modification DNA specificity" evidence="5">
    <location>
        <begin position="5"/>
        <end position="182"/>
    </location>
</feature>
<accession>A0A1H5WJQ2</accession>
<reference evidence="6 7" key="1">
    <citation type="submission" date="2016-10" db="EMBL/GenBank/DDBJ databases">
        <authorList>
            <person name="de Groot N.N."/>
        </authorList>
    </citation>
    <scope>NUCLEOTIDE SEQUENCE [LARGE SCALE GENOMIC DNA]</scope>
    <source>
        <strain evidence="6 7">Nm13</strain>
    </source>
</reference>
<keyword evidence="3" id="KW-0238">DNA-binding</keyword>
<dbReference type="Proteomes" id="UP000236753">
    <property type="component" value="Unassembled WGS sequence"/>
</dbReference>
<evidence type="ECO:0000313" key="7">
    <source>
        <dbReference type="Proteomes" id="UP000236753"/>
    </source>
</evidence>
<dbReference type="InterPro" id="IPR000055">
    <property type="entry name" value="Restrct_endonuc_typeI_TRD"/>
</dbReference>
<dbReference type="Pfam" id="PF01420">
    <property type="entry name" value="Methylase_S"/>
    <property type="match status" value="2"/>
</dbReference>
<feature type="domain" description="Type I restriction modification DNA specificity" evidence="5">
    <location>
        <begin position="218"/>
        <end position="388"/>
    </location>
</feature>
<dbReference type="PANTHER" id="PTHR43140">
    <property type="entry name" value="TYPE-1 RESTRICTION ENZYME ECOKI SPECIFICITY PROTEIN"/>
    <property type="match status" value="1"/>
</dbReference>
<dbReference type="EMBL" id="FNUX01000019">
    <property type="protein sequence ID" value="SEF99573.1"/>
    <property type="molecule type" value="Genomic_DNA"/>
</dbReference>
<dbReference type="OrthoDB" id="5298944at2"/>
<name>A0A1H5WJQ2_9PROT</name>
<dbReference type="PANTHER" id="PTHR43140:SF1">
    <property type="entry name" value="TYPE I RESTRICTION ENZYME ECOKI SPECIFICITY SUBUNIT"/>
    <property type="match status" value="1"/>
</dbReference>
<evidence type="ECO:0000259" key="5">
    <source>
        <dbReference type="Pfam" id="PF01420"/>
    </source>
</evidence>
<dbReference type="CDD" id="cd17246">
    <property type="entry name" value="RMtype1_S_SonII-TRD2-CR2_like"/>
    <property type="match status" value="1"/>
</dbReference>
<evidence type="ECO:0000256" key="3">
    <source>
        <dbReference type="ARBA" id="ARBA00023125"/>
    </source>
</evidence>
<dbReference type="Gene3D" id="3.90.220.20">
    <property type="entry name" value="DNA methylase specificity domains"/>
    <property type="match status" value="2"/>
</dbReference>
<dbReference type="SUPFAM" id="SSF116734">
    <property type="entry name" value="DNA methylase specificity domain"/>
    <property type="match status" value="2"/>
</dbReference>
<dbReference type="RefSeq" id="WP_103966965.1">
    <property type="nucleotide sequence ID" value="NZ_FNUX01000019.1"/>
</dbReference>
<dbReference type="GO" id="GO:0003677">
    <property type="term" value="F:DNA binding"/>
    <property type="evidence" value="ECO:0007669"/>
    <property type="project" value="UniProtKB-KW"/>
</dbReference>
<gene>
    <name evidence="6" type="ORF">SAMN05216334_11914</name>
</gene>
<dbReference type="GO" id="GO:0009307">
    <property type="term" value="P:DNA restriction-modification system"/>
    <property type="evidence" value="ECO:0007669"/>
    <property type="project" value="UniProtKB-KW"/>
</dbReference>
<sequence>MKKLPDNWCEVSLGEISSTCSGIGFPLQFQGRTEGELGFYKVGDISRAVIEQGGFLKNPQHCVSKEIAIELKGKPIPSGATVFAKIGEAVKLNRRAFVVNECLVDNNVMAVKAFLSDSDRYIYMFLRTRDFTELSRATTVPSLRKDDIESLIIPLAPLNEQKRIADKLDSILTRVDACRERLDRIPAILKRFRQSVLAAATSGKLTEEWRGVSETIGWITIPLSDVCLSITDGDHQAPPQTETGIPFITISAINDGRLRLEKASRFVPQYYFEALKGNRRPNRGDILYSVTGSIGIPVLIDTDCAFTFQRHIAILKPDYSKITSNYLKYALEAKNTQKQALAAATGTAQLTIPLTGLRTFLIKVPFIEEQTEIVRRVEELFAYADRLEARYAATRAKADKLTSAILAKAFRGELVPQDPNDEPASVLLERIQKTLPATKQRGRSKTNPAAAS</sequence>
<organism evidence="6 7">
    <name type="scientific">Nitrosomonas ureae</name>
    <dbReference type="NCBI Taxonomy" id="44577"/>
    <lineage>
        <taxon>Bacteria</taxon>
        <taxon>Pseudomonadati</taxon>
        <taxon>Pseudomonadota</taxon>
        <taxon>Betaproteobacteria</taxon>
        <taxon>Nitrosomonadales</taxon>
        <taxon>Nitrosomonadaceae</taxon>
        <taxon>Nitrosomonas</taxon>
    </lineage>
</organism>
<evidence type="ECO:0000256" key="4">
    <source>
        <dbReference type="SAM" id="MobiDB-lite"/>
    </source>
</evidence>
<protein>
    <submittedName>
        <fullName evidence="6">Type I restriction enzyme, S subunit</fullName>
    </submittedName>
</protein>
<dbReference type="AlphaFoldDB" id="A0A1H5WJQ2"/>
<dbReference type="InterPro" id="IPR044946">
    <property type="entry name" value="Restrct_endonuc_typeI_TRD_sf"/>
</dbReference>